<reference evidence="3" key="1">
    <citation type="journal article" date="2011" name="Nature">
        <title>Genome sequence and analysis of the tuber crop potato.</title>
        <authorList>
            <consortium name="The Potato Genome Sequencing Consortium"/>
        </authorList>
    </citation>
    <scope>NUCLEOTIDE SEQUENCE [LARGE SCALE GENOMIC DNA]</scope>
    <source>
        <strain evidence="3">cv. DM1-3 516 R44</strain>
    </source>
</reference>
<dbReference type="Proteomes" id="UP000011115">
    <property type="component" value="Unassembled WGS sequence"/>
</dbReference>
<name>M1DR47_SOLTU</name>
<dbReference type="PaxDb" id="4113-PGSC0003DMT400093041"/>
<evidence type="ECO:0000313" key="3">
    <source>
        <dbReference type="Proteomes" id="UP000011115"/>
    </source>
</evidence>
<reference evidence="2" key="2">
    <citation type="submission" date="2015-06" db="UniProtKB">
        <authorList>
            <consortium name="EnsemblPlants"/>
        </authorList>
    </citation>
    <scope>IDENTIFICATION</scope>
    <source>
        <strain evidence="2">DM1-3 516 R44</strain>
    </source>
</reference>
<dbReference type="Gramene" id="PGSC0003DMT400093041">
    <property type="protein sequence ID" value="PGSC0003DMT400093041"/>
    <property type="gene ID" value="PGSC0003DMG400042612"/>
</dbReference>
<dbReference type="AlphaFoldDB" id="M1DR47"/>
<sequence>MDHGPSFSIGVSQINSSNVNRTYGSDGEKWVENRSKLLHDTLAMKDQSNDKSKTKVEKTSKKRERKAAPVISRPPLPKDFTTSTAISSGTQEAIDTLIFDLEKLPIPTKSVSAVNPQELTGSHNFLSNSQLPTDIPITKIVVRSDSKIPLTRNMIP</sequence>
<feature type="region of interest" description="Disordered" evidence="1">
    <location>
        <begin position="41"/>
        <end position="84"/>
    </location>
</feature>
<dbReference type="EnsemblPlants" id="PGSC0003DMT400093041">
    <property type="protein sequence ID" value="PGSC0003DMT400093041"/>
    <property type="gene ID" value="PGSC0003DMG400042612"/>
</dbReference>
<feature type="region of interest" description="Disordered" evidence="1">
    <location>
        <begin position="1"/>
        <end position="29"/>
    </location>
</feature>
<protein>
    <submittedName>
        <fullName evidence="2">Ulp1 protease family, C-terminal catalytic domain containing protein</fullName>
    </submittedName>
</protein>
<organism evidence="2 3">
    <name type="scientific">Solanum tuberosum</name>
    <name type="common">Potato</name>
    <dbReference type="NCBI Taxonomy" id="4113"/>
    <lineage>
        <taxon>Eukaryota</taxon>
        <taxon>Viridiplantae</taxon>
        <taxon>Streptophyta</taxon>
        <taxon>Embryophyta</taxon>
        <taxon>Tracheophyta</taxon>
        <taxon>Spermatophyta</taxon>
        <taxon>Magnoliopsida</taxon>
        <taxon>eudicotyledons</taxon>
        <taxon>Gunneridae</taxon>
        <taxon>Pentapetalae</taxon>
        <taxon>asterids</taxon>
        <taxon>lamiids</taxon>
        <taxon>Solanales</taxon>
        <taxon>Solanaceae</taxon>
        <taxon>Solanoideae</taxon>
        <taxon>Solaneae</taxon>
        <taxon>Solanum</taxon>
    </lineage>
</organism>
<feature type="compositionally biased region" description="Polar residues" evidence="1">
    <location>
        <begin position="9"/>
        <end position="23"/>
    </location>
</feature>
<keyword evidence="3" id="KW-1185">Reference proteome</keyword>
<evidence type="ECO:0000313" key="2">
    <source>
        <dbReference type="EnsemblPlants" id="PGSC0003DMT400093041"/>
    </source>
</evidence>
<evidence type="ECO:0000256" key="1">
    <source>
        <dbReference type="SAM" id="MobiDB-lite"/>
    </source>
</evidence>
<feature type="compositionally biased region" description="Basic and acidic residues" evidence="1">
    <location>
        <begin position="41"/>
        <end position="59"/>
    </location>
</feature>
<proteinExistence type="predicted"/>
<dbReference type="HOGENOM" id="CLU_1689815_0_0_1"/>
<dbReference type="InParanoid" id="M1DR47"/>
<accession>M1DR47</accession>